<dbReference type="InterPro" id="IPR027417">
    <property type="entry name" value="P-loop_NTPase"/>
</dbReference>
<dbReference type="Proteomes" id="UP000886047">
    <property type="component" value="Unassembled WGS sequence"/>
</dbReference>
<dbReference type="AlphaFoldDB" id="A0A831LJX4"/>
<accession>A0A831LJX4</accession>
<comment type="caution">
    <text evidence="2">The sequence shown here is derived from an EMBL/GenBank/DDBJ whole genome shotgun (WGS) entry which is preliminary data.</text>
</comment>
<evidence type="ECO:0000313" key="2">
    <source>
        <dbReference type="EMBL" id="HDR50910.1"/>
    </source>
</evidence>
<dbReference type="PANTHER" id="PTHR37512:SF1">
    <property type="entry name" value="NADR_TTD14 AAA DOMAIN-CONTAINING PROTEIN"/>
    <property type="match status" value="1"/>
</dbReference>
<evidence type="ECO:0000259" key="1">
    <source>
        <dbReference type="Pfam" id="PF13521"/>
    </source>
</evidence>
<sequence>MNYEPKIIVITGAESTGKSALTQWLANHFQAPFIPEYARDYIEKLGRKYLFSDVEFIARKQIQQLNELQKTNSPLIFSDTWLIITKIWFEEVYGRKPEWLEQKITNTKIDLFLVCDTDLPWIPDPVRENGGEKRLYLQKKYIETIEEYGFNYKIIRGKDDLRFTCALKYISKMI</sequence>
<name>A0A831LJX4_9BACT</name>
<dbReference type="PANTHER" id="PTHR37512">
    <property type="entry name" value="TRIFUNCTIONAL NAD BIOSYNTHESIS/REGULATOR PROTEIN NADR"/>
    <property type="match status" value="1"/>
</dbReference>
<dbReference type="Gene3D" id="3.40.50.300">
    <property type="entry name" value="P-loop containing nucleotide triphosphate hydrolases"/>
    <property type="match status" value="1"/>
</dbReference>
<reference evidence="2" key="1">
    <citation type="journal article" date="2020" name="mSystems">
        <title>Genome- and Community-Level Interaction Insights into Carbon Utilization and Element Cycling Functions of Hydrothermarchaeota in Hydrothermal Sediment.</title>
        <authorList>
            <person name="Zhou Z."/>
            <person name="Liu Y."/>
            <person name="Xu W."/>
            <person name="Pan J."/>
            <person name="Luo Z.H."/>
            <person name="Li M."/>
        </authorList>
    </citation>
    <scope>NUCLEOTIDE SEQUENCE [LARGE SCALE GENOMIC DNA]</scope>
    <source>
        <strain evidence="2">SpSt-1217</strain>
    </source>
</reference>
<dbReference type="SUPFAM" id="SSF52540">
    <property type="entry name" value="P-loop containing nucleoside triphosphate hydrolases"/>
    <property type="match status" value="1"/>
</dbReference>
<protein>
    <submittedName>
        <fullName evidence="2">ATPase</fullName>
    </submittedName>
</protein>
<gene>
    <name evidence="2" type="ORF">ENN90_04715</name>
</gene>
<organism evidence="2">
    <name type="scientific">Mariniphaga anaerophila</name>
    <dbReference type="NCBI Taxonomy" id="1484053"/>
    <lineage>
        <taxon>Bacteria</taxon>
        <taxon>Pseudomonadati</taxon>
        <taxon>Bacteroidota</taxon>
        <taxon>Bacteroidia</taxon>
        <taxon>Marinilabiliales</taxon>
        <taxon>Prolixibacteraceae</taxon>
        <taxon>Mariniphaga</taxon>
    </lineage>
</organism>
<feature type="domain" description="NadR/Ttd14 AAA" evidence="1">
    <location>
        <begin position="8"/>
        <end position="157"/>
    </location>
</feature>
<dbReference type="InterPro" id="IPR038727">
    <property type="entry name" value="NadR/Ttd14_AAA_dom"/>
</dbReference>
<dbReference type="Pfam" id="PF13521">
    <property type="entry name" value="AAA_28"/>
    <property type="match status" value="1"/>
</dbReference>
<dbReference type="EMBL" id="DSDK01000264">
    <property type="protein sequence ID" value="HDR50910.1"/>
    <property type="molecule type" value="Genomic_DNA"/>
</dbReference>
<dbReference type="InterPro" id="IPR052735">
    <property type="entry name" value="NAD_biosynth-regulator"/>
</dbReference>
<proteinExistence type="predicted"/>